<reference evidence="2" key="1">
    <citation type="submission" date="2023-03" db="EMBL/GenBank/DDBJ databases">
        <title>Massive genome expansion in bonnet fungi (Mycena s.s.) driven by repeated elements and novel gene families across ecological guilds.</title>
        <authorList>
            <consortium name="Lawrence Berkeley National Laboratory"/>
            <person name="Harder C.B."/>
            <person name="Miyauchi S."/>
            <person name="Viragh M."/>
            <person name="Kuo A."/>
            <person name="Thoen E."/>
            <person name="Andreopoulos B."/>
            <person name="Lu D."/>
            <person name="Skrede I."/>
            <person name="Drula E."/>
            <person name="Henrissat B."/>
            <person name="Morin E."/>
            <person name="Kohler A."/>
            <person name="Barry K."/>
            <person name="LaButti K."/>
            <person name="Morin E."/>
            <person name="Salamov A."/>
            <person name="Lipzen A."/>
            <person name="Mereny Z."/>
            <person name="Hegedus B."/>
            <person name="Baldrian P."/>
            <person name="Stursova M."/>
            <person name="Weitz H."/>
            <person name="Taylor A."/>
            <person name="Grigoriev I.V."/>
            <person name="Nagy L.G."/>
            <person name="Martin F."/>
            <person name="Kauserud H."/>
        </authorList>
    </citation>
    <scope>NUCLEOTIDE SEQUENCE</scope>
    <source>
        <strain evidence="2">CBHHK182m</strain>
    </source>
</reference>
<comment type="caution">
    <text evidence="2">The sequence shown here is derived from an EMBL/GenBank/DDBJ whole genome shotgun (WGS) entry which is preliminary data.</text>
</comment>
<keyword evidence="1" id="KW-1133">Transmembrane helix</keyword>
<dbReference type="AlphaFoldDB" id="A0AAD7HXA1"/>
<dbReference type="EMBL" id="JARKIB010000160">
    <property type="protein sequence ID" value="KAJ7730306.1"/>
    <property type="molecule type" value="Genomic_DNA"/>
</dbReference>
<organism evidence="2 3">
    <name type="scientific">Mycena metata</name>
    <dbReference type="NCBI Taxonomy" id="1033252"/>
    <lineage>
        <taxon>Eukaryota</taxon>
        <taxon>Fungi</taxon>
        <taxon>Dikarya</taxon>
        <taxon>Basidiomycota</taxon>
        <taxon>Agaricomycotina</taxon>
        <taxon>Agaricomycetes</taxon>
        <taxon>Agaricomycetidae</taxon>
        <taxon>Agaricales</taxon>
        <taxon>Marasmiineae</taxon>
        <taxon>Mycenaceae</taxon>
        <taxon>Mycena</taxon>
    </lineage>
</organism>
<evidence type="ECO:0000313" key="3">
    <source>
        <dbReference type="Proteomes" id="UP001215598"/>
    </source>
</evidence>
<protein>
    <submittedName>
        <fullName evidence="2">Uncharacterized protein</fullName>
    </submittedName>
</protein>
<gene>
    <name evidence="2" type="ORF">B0H16DRAFT_220402</name>
</gene>
<evidence type="ECO:0000313" key="2">
    <source>
        <dbReference type="EMBL" id="KAJ7730306.1"/>
    </source>
</evidence>
<name>A0AAD7HXA1_9AGAR</name>
<keyword evidence="3" id="KW-1185">Reference proteome</keyword>
<keyword evidence="1" id="KW-0812">Transmembrane</keyword>
<accession>A0AAD7HXA1</accession>
<dbReference type="Proteomes" id="UP001215598">
    <property type="component" value="Unassembled WGS sequence"/>
</dbReference>
<feature type="transmembrane region" description="Helical" evidence="1">
    <location>
        <begin position="13"/>
        <end position="36"/>
    </location>
</feature>
<sequence>MEMVLHGTNLVRVLISFALPSSLVPSLHLLPLPAYVRRDTARRRTAISGADDLEFSKNFNIVVAVSLPRRALLPQSSTVGRHSTRPPCARLCMQAARLSLFPFPTTTLPLSVLQNLTARSPYCYCSVRQRVSTCISCGCHLATIPRLPRENA</sequence>
<keyword evidence="1" id="KW-0472">Membrane</keyword>
<evidence type="ECO:0000256" key="1">
    <source>
        <dbReference type="SAM" id="Phobius"/>
    </source>
</evidence>
<proteinExistence type="predicted"/>